<evidence type="ECO:0000256" key="1">
    <source>
        <dbReference type="SAM" id="MobiDB-lite"/>
    </source>
</evidence>
<feature type="transmembrane region" description="Helical" evidence="2">
    <location>
        <begin position="126"/>
        <end position="143"/>
    </location>
</feature>
<evidence type="ECO:0000313" key="5">
    <source>
        <dbReference type="Proteomes" id="UP000250043"/>
    </source>
</evidence>
<protein>
    <recommendedName>
        <fullName evidence="3">DUF7719 domain-containing protein</fullName>
    </recommendedName>
</protein>
<keyword evidence="2" id="KW-1133">Transmembrane helix</keyword>
<keyword evidence="5" id="KW-1185">Reference proteome</keyword>
<dbReference type="PANTHER" id="PTHR37846">
    <property type="entry name" value="YALI0B21296P"/>
    <property type="match status" value="1"/>
</dbReference>
<feature type="domain" description="DUF7719" evidence="3">
    <location>
        <begin position="124"/>
        <end position="191"/>
    </location>
</feature>
<feature type="region of interest" description="Disordered" evidence="1">
    <location>
        <begin position="1"/>
        <end position="55"/>
    </location>
</feature>
<reference evidence="4 5" key="1">
    <citation type="submission" date="2016-07" db="EMBL/GenBank/DDBJ databases">
        <title>Draft genome of the white-rot fungus Obba rivulosa 3A-2.</title>
        <authorList>
            <consortium name="DOE Joint Genome Institute"/>
            <person name="Miettinen O."/>
            <person name="Riley R."/>
            <person name="Acob R."/>
            <person name="Barry K."/>
            <person name="Cullen D."/>
            <person name="De Vries R."/>
            <person name="Hainaut M."/>
            <person name="Hatakka A."/>
            <person name="Henrissat B."/>
            <person name="Hilden K."/>
            <person name="Kuo R."/>
            <person name="Labutti K."/>
            <person name="Lipzen A."/>
            <person name="Makela M.R."/>
            <person name="Sandor L."/>
            <person name="Spatafora J.W."/>
            <person name="Grigoriev I.V."/>
            <person name="Hibbett D.S."/>
        </authorList>
    </citation>
    <scope>NUCLEOTIDE SEQUENCE [LARGE SCALE GENOMIC DNA]</scope>
    <source>
        <strain evidence="4 5">3A-2</strain>
    </source>
</reference>
<name>A0A8E2J2Z4_9APHY</name>
<dbReference type="Pfam" id="PF24841">
    <property type="entry name" value="DUF7719"/>
    <property type="match status" value="1"/>
</dbReference>
<dbReference type="Proteomes" id="UP000250043">
    <property type="component" value="Unassembled WGS sequence"/>
</dbReference>
<dbReference type="OrthoDB" id="5597489at2759"/>
<dbReference type="EMBL" id="KV722353">
    <property type="protein sequence ID" value="OCH93590.1"/>
    <property type="molecule type" value="Genomic_DNA"/>
</dbReference>
<feature type="transmembrane region" description="Helical" evidence="2">
    <location>
        <begin position="163"/>
        <end position="187"/>
    </location>
</feature>
<sequence>MARNRKAKSQKPESLESTQNLEVSEEDQWRIIKDSGILNKLPQPPRPPEESAEERDLELGEEIFNASLLIIPMSFLLLLMEILVHYQYGRKPTYQALAERMFSGVPIISIFVFYTNRYKSYRQMQAVLFVLSIVVGARFIWMINHANWRVVMKQCPPLATLWIYSILQLDLGPATLGLLFVGIFTWVTGLKLSF</sequence>
<keyword evidence="2" id="KW-0812">Transmembrane</keyword>
<evidence type="ECO:0000313" key="4">
    <source>
        <dbReference type="EMBL" id="OCH93590.1"/>
    </source>
</evidence>
<gene>
    <name evidence="4" type="ORF">OBBRIDRAFT_724594</name>
</gene>
<accession>A0A8E2J2Z4</accession>
<organism evidence="4 5">
    <name type="scientific">Obba rivulosa</name>
    <dbReference type="NCBI Taxonomy" id="1052685"/>
    <lineage>
        <taxon>Eukaryota</taxon>
        <taxon>Fungi</taxon>
        <taxon>Dikarya</taxon>
        <taxon>Basidiomycota</taxon>
        <taxon>Agaricomycotina</taxon>
        <taxon>Agaricomycetes</taxon>
        <taxon>Polyporales</taxon>
        <taxon>Gelatoporiaceae</taxon>
        <taxon>Obba</taxon>
    </lineage>
</organism>
<dbReference type="InterPro" id="IPR056136">
    <property type="entry name" value="DUF7719"/>
</dbReference>
<feature type="transmembrane region" description="Helical" evidence="2">
    <location>
        <begin position="63"/>
        <end position="88"/>
    </location>
</feature>
<dbReference type="PANTHER" id="PTHR37846:SF1">
    <property type="entry name" value="DEACETYLASE-LIKE PROTEIN"/>
    <property type="match status" value="1"/>
</dbReference>
<proteinExistence type="predicted"/>
<keyword evidence="2" id="KW-0472">Membrane</keyword>
<dbReference type="AlphaFoldDB" id="A0A8E2J2Z4"/>
<evidence type="ECO:0000256" key="2">
    <source>
        <dbReference type="SAM" id="Phobius"/>
    </source>
</evidence>
<feature type="transmembrane region" description="Helical" evidence="2">
    <location>
        <begin position="94"/>
        <end position="114"/>
    </location>
</feature>
<evidence type="ECO:0000259" key="3">
    <source>
        <dbReference type="Pfam" id="PF24841"/>
    </source>
</evidence>